<dbReference type="Proteomes" id="UP000807342">
    <property type="component" value="Unassembled WGS sequence"/>
</dbReference>
<protein>
    <submittedName>
        <fullName evidence="3">Uncharacterized protein</fullName>
    </submittedName>
</protein>
<feature type="region of interest" description="Disordered" evidence="2">
    <location>
        <begin position="292"/>
        <end position="322"/>
    </location>
</feature>
<keyword evidence="4" id="KW-1185">Reference proteome</keyword>
<feature type="region of interest" description="Disordered" evidence="2">
    <location>
        <begin position="121"/>
        <end position="195"/>
    </location>
</feature>
<evidence type="ECO:0000256" key="1">
    <source>
        <dbReference type="SAM" id="Coils"/>
    </source>
</evidence>
<feature type="compositionally biased region" description="Low complexity" evidence="2">
    <location>
        <begin position="130"/>
        <end position="146"/>
    </location>
</feature>
<feature type="compositionally biased region" description="Low complexity" evidence="2">
    <location>
        <begin position="292"/>
        <end position="305"/>
    </location>
</feature>
<proteinExistence type="predicted"/>
<evidence type="ECO:0000313" key="3">
    <source>
        <dbReference type="EMBL" id="KAF9442055.1"/>
    </source>
</evidence>
<evidence type="ECO:0000313" key="4">
    <source>
        <dbReference type="Proteomes" id="UP000807342"/>
    </source>
</evidence>
<feature type="compositionally biased region" description="Polar residues" evidence="2">
    <location>
        <begin position="238"/>
        <end position="251"/>
    </location>
</feature>
<accession>A0A9P5X2F8</accession>
<dbReference type="AlphaFoldDB" id="A0A9P5X2F8"/>
<reference evidence="3" key="1">
    <citation type="submission" date="2020-11" db="EMBL/GenBank/DDBJ databases">
        <authorList>
            <consortium name="DOE Joint Genome Institute"/>
            <person name="Ahrendt S."/>
            <person name="Riley R."/>
            <person name="Andreopoulos W."/>
            <person name="Labutti K."/>
            <person name="Pangilinan J."/>
            <person name="Ruiz-Duenas F.J."/>
            <person name="Barrasa J.M."/>
            <person name="Sanchez-Garcia M."/>
            <person name="Camarero S."/>
            <person name="Miyauchi S."/>
            <person name="Serrano A."/>
            <person name="Linde D."/>
            <person name="Babiker R."/>
            <person name="Drula E."/>
            <person name="Ayuso-Fernandez I."/>
            <person name="Pacheco R."/>
            <person name="Padilla G."/>
            <person name="Ferreira P."/>
            <person name="Barriuso J."/>
            <person name="Kellner H."/>
            <person name="Castanera R."/>
            <person name="Alfaro M."/>
            <person name="Ramirez L."/>
            <person name="Pisabarro A.G."/>
            <person name="Kuo A."/>
            <person name="Tritt A."/>
            <person name="Lipzen A."/>
            <person name="He G."/>
            <person name="Yan M."/>
            <person name="Ng V."/>
            <person name="Cullen D."/>
            <person name="Martin F."/>
            <person name="Rosso M.-N."/>
            <person name="Henrissat B."/>
            <person name="Hibbett D."/>
            <person name="Martinez A.T."/>
            <person name="Grigoriev I.V."/>
        </authorList>
    </citation>
    <scope>NUCLEOTIDE SEQUENCE</scope>
    <source>
        <strain evidence="3">MF-IS2</strain>
    </source>
</reference>
<sequence length="526" mass="58957">MPLPPPRPKGDHLSNLIITIKYGGLKATQFFSKYTTGTYKRLLDDLTDLGFPHPKRSNIVFLSHGTLEFFWPIVPHEKSFFVVNLTKRVTLPQQGEFRDEQLALREKLSIASITIREDANYDPYLEHQGPAPQTARSSRASASTHSQHSKSFIKPPAERYQPYPHPQGPLVGGRHIANSKDQGHQVSLAKSGAKTTHEQAAEMFLDAMETSLGPPLQPKLESVEPSLASPIRRPAPTPQVSRRPSESQANQHPLELRIKREQLSPPLSFLQDVSEKTGTNSQFHIDLTRELSAPASSISSHPSLSQAIPPTPERQQNSSEIPRIAFSQRSDTLLRNGAQQHSQLRQQDSALQIPLPVIPVPAPPPPTPTNPAGPRVLVPMLSTPKPSDLPVIQRLTKELFELRNQVTAAVDKQNHIVEELRKLNAAYVPSKLSLLSQADTRNDTAMKTRIQELERELEEERTNKLELKRHLEVERMKRVETEFILKDVERERRSPFVVPALLETFIKISRATTAAIHHRTASDANS</sequence>
<organism evidence="3 4">
    <name type="scientific">Macrolepiota fuliginosa MF-IS2</name>
    <dbReference type="NCBI Taxonomy" id="1400762"/>
    <lineage>
        <taxon>Eukaryota</taxon>
        <taxon>Fungi</taxon>
        <taxon>Dikarya</taxon>
        <taxon>Basidiomycota</taxon>
        <taxon>Agaricomycotina</taxon>
        <taxon>Agaricomycetes</taxon>
        <taxon>Agaricomycetidae</taxon>
        <taxon>Agaricales</taxon>
        <taxon>Agaricineae</taxon>
        <taxon>Agaricaceae</taxon>
        <taxon>Macrolepiota</taxon>
    </lineage>
</organism>
<dbReference type="EMBL" id="MU151716">
    <property type="protein sequence ID" value="KAF9442055.1"/>
    <property type="molecule type" value="Genomic_DNA"/>
</dbReference>
<evidence type="ECO:0000256" key="2">
    <source>
        <dbReference type="SAM" id="MobiDB-lite"/>
    </source>
</evidence>
<feature type="coiled-coil region" evidence="1">
    <location>
        <begin position="443"/>
        <end position="474"/>
    </location>
</feature>
<dbReference type="OrthoDB" id="3070390at2759"/>
<feature type="region of interest" description="Disordered" evidence="2">
    <location>
        <begin position="211"/>
        <end position="263"/>
    </location>
</feature>
<gene>
    <name evidence="3" type="ORF">P691DRAFT_765629</name>
</gene>
<name>A0A9P5X2F8_9AGAR</name>
<comment type="caution">
    <text evidence="3">The sequence shown here is derived from an EMBL/GenBank/DDBJ whole genome shotgun (WGS) entry which is preliminary data.</text>
</comment>
<keyword evidence="1" id="KW-0175">Coiled coil</keyword>